<dbReference type="EMBL" id="MT418680">
    <property type="protein sequence ID" value="QKF94736.1"/>
    <property type="molecule type" value="Genomic_DNA"/>
</dbReference>
<evidence type="ECO:0000313" key="1">
    <source>
        <dbReference type="EMBL" id="QKF94736.1"/>
    </source>
</evidence>
<reference evidence="1 2" key="1">
    <citation type="submission" date="2020-04" db="EMBL/GenBank/DDBJ databases">
        <title>Advantages and limits of metagenomic assembly and binning of a giant virus.</title>
        <authorList>
            <person name="Schulz F."/>
            <person name="Andreani J."/>
            <person name="Francis R."/>
            <person name="Boudjemaa H."/>
            <person name="Bou Khalil J.Y."/>
            <person name="Lee J."/>
            <person name="La Scola B."/>
            <person name="Woyke T."/>
        </authorList>
    </citation>
    <scope>NUCLEOTIDE SEQUENCE [LARGE SCALE GENOMIC DNA]</scope>
    <source>
        <strain evidence="1 2">FV1/VV64</strain>
    </source>
</reference>
<dbReference type="Proteomes" id="UP001162001">
    <property type="component" value="Segment"/>
</dbReference>
<gene>
    <name evidence="1" type="ORF">Fadolivirus_1_1278</name>
</gene>
<organism evidence="1 2">
    <name type="scientific">Fadolivirus FV1/VV64</name>
    <dbReference type="NCBI Taxonomy" id="3070911"/>
    <lineage>
        <taxon>Viruses</taxon>
        <taxon>Varidnaviria</taxon>
        <taxon>Bamfordvirae</taxon>
        <taxon>Nucleocytoviricota</taxon>
        <taxon>Megaviricetes</taxon>
        <taxon>Imitervirales</taxon>
        <taxon>Mimiviridae</taxon>
        <taxon>Klosneuvirinae</taxon>
        <taxon>Fadolivirus</taxon>
        <taxon>Fadolivirus algeromassiliense</taxon>
    </lineage>
</organism>
<proteinExistence type="predicted"/>
<accession>A0A7D3V7Z3</accession>
<sequence length="126" mass="14890">MDLATVKTCFEKYVTYVEINEKVNCPEKFDINTISIQEMDKITQLMFMDYAIKCGDKINQFSITCTLYKHVNSLIRQYMQDESNKVNAQLQDMIHKLQDNKETQEKVHEPIQLTPISQPKSRGWFF</sequence>
<keyword evidence="2" id="KW-1185">Reference proteome</keyword>
<evidence type="ECO:0000313" key="2">
    <source>
        <dbReference type="Proteomes" id="UP001162001"/>
    </source>
</evidence>
<protein>
    <submittedName>
        <fullName evidence="1">Uncharacterized protein</fullName>
    </submittedName>
</protein>
<name>A0A7D3V7Z3_9VIRU</name>